<organism evidence="1">
    <name type="scientific">marine sediment metagenome</name>
    <dbReference type="NCBI Taxonomy" id="412755"/>
    <lineage>
        <taxon>unclassified sequences</taxon>
        <taxon>metagenomes</taxon>
        <taxon>ecological metagenomes</taxon>
    </lineage>
</organism>
<accession>A0A0F9EM13</accession>
<comment type="caution">
    <text evidence="1">The sequence shown here is derived from an EMBL/GenBank/DDBJ whole genome shotgun (WGS) entry which is preliminary data.</text>
</comment>
<reference evidence="1" key="1">
    <citation type="journal article" date="2015" name="Nature">
        <title>Complex archaea that bridge the gap between prokaryotes and eukaryotes.</title>
        <authorList>
            <person name="Spang A."/>
            <person name="Saw J.H."/>
            <person name="Jorgensen S.L."/>
            <person name="Zaremba-Niedzwiedzka K."/>
            <person name="Martijn J."/>
            <person name="Lind A.E."/>
            <person name="van Eijk R."/>
            <person name="Schleper C."/>
            <person name="Guy L."/>
            <person name="Ettema T.J."/>
        </authorList>
    </citation>
    <scope>NUCLEOTIDE SEQUENCE</scope>
</reference>
<evidence type="ECO:0008006" key="2">
    <source>
        <dbReference type="Google" id="ProtNLM"/>
    </source>
</evidence>
<dbReference type="EMBL" id="LAZR01024423">
    <property type="protein sequence ID" value="KKL75178.1"/>
    <property type="molecule type" value="Genomic_DNA"/>
</dbReference>
<gene>
    <name evidence="1" type="ORF">LCGC14_2057500</name>
</gene>
<protein>
    <recommendedName>
        <fullName evidence="2">DUF1353 domain-containing protein</fullName>
    </recommendedName>
</protein>
<dbReference type="Pfam" id="PF07087">
    <property type="entry name" value="DUF1353"/>
    <property type="match status" value="1"/>
</dbReference>
<evidence type="ECO:0000313" key="1">
    <source>
        <dbReference type="EMBL" id="KKL75178.1"/>
    </source>
</evidence>
<name>A0A0F9EM13_9ZZZZ</name>
<sequence length="134" mass="15585">MSRERNSFLTPLVVEVMPSGKTFKVARQFTYLWKRKFIEIHISPGLVTDFASIPRVCRLIIAKLGKHTKASVIHDALYQGEYTTPNSPLRYEFTRAEADLCFRDGNEDLGVVIWKRWAMWAAVRIGGWLAWRKR</sequence>
<dbReference type="AlphaFoldDB" id="A0A0F9EM13"/>
<dbReference type="InterPro" id="IPR010767">
    <property type="entry name" value="Phage_CGC-2007_Cje0229"/>
</dbReference>
<proteinExistence type="predicted"/>